<name>A0ABP0Y0K3_9ROSI</name>
<gene>
    <name evidence="1" type="ORF">CITCOLO1_LOCUS4968</name>
</gene>
<evidence type="ECO:0000313" key="2">
    <source>
        <dbReference type="Proteomes" id="UP001642487"/>
    </source>
</evidence>
<dbReference type="EMBL" id="OZ021745">
    <property type="protein sequence ID" value="CAK9313255.1"/>
    <property type="molecule type" value="Genomic_DNA"/>
</dbReference>
<dbReference type="Proteomes" id="UP001642487">
    <property type="component" value="Chromosome 11"/>
</dbReference>
<sequence>MVDKGLGEEVRNRVEEKELGLGGNGNWELRQRSGEGWSSARGWRAKEGELLSSQGLAANGLHANGEAEENGVVHDVGAADGEGVAGKGELTEAAKEEHGDERYVGRKFL</sequence>
<reference evidence="1 2" key="1">
    <citation type="submission" date="2024-03" db="EMBL/GenBank/DDBJ databases">
        <authorList>
            <person name="Gkanogiannis A."/>
            <person name="Becerra Lopez-Lavalle L."/>
        </authorList>
    </citation>
    <scope>NUCLEOTIDE SEQUENCE [LARGE SCALE GENOMIC DNA]</scope>
</reference>
<accession>A0ABP0Y0K3</accession>
<organism evidence="1 2">
    <name type="scientific">Citrullus colocynthis</name>
    <name type="common">colocynth</name>
    <dbReference type="NCBI Taxonomy" id="252529"/>
    <lineage>
        <taxon>Eukaryota</taxon>
        <taxon>Viridiplantae</taxon>
        <taxon>Streptophyta</taxon>
        <taxon>Embryophyta</taxon>
        <taxon>Tracheophyta</taxon>
        <taxon>Spermatophyta</taxon>
        <taxon>Magnoliopsida</taxon>
        <taxon>eudicotyledons</taxon>
        <taxon>Gunneridae</taxon>
        <taxon>Pentapetalae</taxon>
        <taxon>rosids</taxon>
        <taxon>fabids</taxon>
        <taxon>Cucurbitales</taxon>
        <taxon>Cucurbitaceae</taxon>
        <taxon>Benincaseae</taxon>
        <taxon>Citrullus</taxon>
    </lineage>
</organism>
<keyword evidence="2" id="KW-1185">Reference proteome</keyword>
<evidence type="ECO:0000313" key="1">
    <source>
        <dbReference type="EMBL" id="CAK9313255.1"/>
    </source>
</evidence>
<protein>
    <submittedName>
        <fullName evidence="1">Uncharacterized protein</fullName>
    </submittedName>
</protein>
<proteinExistence type="predicted"/>